<evidence type="ECO:0000313" key="3">
    <source>
        <dbReference type="Proteomes" id="UP000516437"/>
    </source>
</evidence>
<sequence length="111" mass="11956">MATTAPLAGGAPSVTRAALWPEGWRSGGHKAVDHHQHTQRQQPREPLGSEGHRWNDRPMFSLWLVGRGQPVLDGKLLATGHPFQGAKRCPSIEMPGSHVLGLVGRASLCPT</sequence>
<dbReference type="AlphaFoldDB" id="A0A6A1UV59"/>
<gene>
    <name evidence="2" type="ORF">CJ030_MR8G028284</name>
</gene>
<evidence type="ECO:0000256" key="1">
    <source>
        <dbReference type="SAM" id="MobiDB-lite"/>
    </source>
</evidence>
<proteinExistence type="predicted"/>
<accession>A0A6A1UV59</accession>
<protein>
    <submittedName>
        <fullName evidence="2">Uncharacterized protein</fullName>
    </submittedName>
</protein>
<organism evidence="2 3">
    <name type="scientific">Morella rubra</name>
    <name type="common">Chinese bayberry</name>
    <dbReference type="NCBI Taxonomy" id="262757"/>
    <lineage>
        <taxon>Eukaryota</taxon>
        <taxon>Viridiplantae</taxon>
        <taxon>Streptophyta</taxon>
        <taxon>Embryophyta</taxon>
        <taxon>Tracheophyta</taxon>
        <taxon>Spermatophyta</taxon>
        <taxon>Magnoliopsida</taxon>
        <taxon>eudicotyledons</taxon>
        <taxon>Gunneridae</taxon>
        <taxon>Pentapetalae</taxon>
        <taxon>rosids</taxon>
        <taxon>fabids</taxon>
        <taxon>Fagales</taxon>
        <taxon>Myricaceae</taxon>
        <taxon>Morella</taxon>
    </lineage>
</organism>
<reference evidence="2 3" key="1">
    <citation type="journal article" date="2019" name="Plant Biotechnol. J.">
        <title>The red bayberry genome and genetic basis of sex determination.</title>
        <authorList>
            <person name="Jia H.M."/>
            <person name="Jia H.J."/>
            <person name="Cai Q.L."/>
            <person name="Wang Y."/>
            <person name="Zhao H.B."/>
            <person name="Yang W.F."/>
            <person name="Wang G.Y."/>
            <person name="Li Y.H."/>
            <person name="Zhan D.L."/>
            <person name="Shen Y.T."/>
            <person name="Niu Q.F."/>
            <person name="Chang L."/>
            <person name="Qiu J."/>
            <person name="Zhao L."/>
            <person name="Xie H.B."/>
            <person name="Fu W.Y."/>
            <person name="Jin J."/>
            <person name="Li X.W."/>
            <person name="Jiao Y."/>
            <person name="Zhou C.C."/>
            <person name="Tu T."/>
            <person name="Chai C.Y."/>
            <person name="Gao J.L."/>
            <person name="Fan L.J."/>
            <person name="van de Weg E."/>
            <person name="Wang J.Y."/>
            <person name="Gao Z.S."/>
        </authorList>
    </citation>
    <scope>NUCLEOTIDE SEQUENCE [LARGE SCALE GENOMIC DNA]</scope>
    <source>
        <tissue evidence="2">Leaves</tissue>
    </source>
</reference>
<dbReference type="Proteomes" id="UP000516437">
    <property type="component" value="Chromosome 8"/>
</dbReference>
<name>A0A6A1UV59_9ROSI</name>
<keyword evidence="3" id="KW-1185">Reference proteome</keyword>
<evidence type="ECO:0000313" key="2">
    <source>
        <dbReference type="EMBL" id="KAB1204203.1"/>
    </source>
</evidence>
<feature type="region of interest" description="Disordered" evidence="1">
    <location>
        <begin position="1"/>
        <end position="54"/>
    </location>
</feature>
<comment type="caution">
    <text evidence="2">The sequence shown here is derived from an EMBL/GenBank/DDBJ whole genome shotgun (WGS) entry which is preliminary data.</text>
</comment>
<dbReference type="EMBL" id="RXIC02000026">
    <property type="protein sequence ID" value="KAB1204203.1"/>
    <property type="molecule type" value="Genomic_DNA"/>
</dbReference>